<keyword evidence="2" id="KW-1185">Reference proteome</keyword>
<dbReference type="PANTHER" id="PTHR33116:SF86">
    <property type="entry name" value="REVERSE TRANSCRIPTASE DOMAIN-CONTAINING PROTEIN"/>
    <property type="match status" value="1"/>
</dbReference>
<proteinExistence type="predicted"/>
<organism evidence="1 2">
    <name type="scientific">Cardamine amara subsp. amara</name>
    <dbReference type="NCBI Taxonomy" id="228776"/>
    <lineage>
        <taxon>Eukaryota</taxon>
        <taxon>Viridiplantae</taxon>
        <taxon>Streptophyta</taxon>
        <taxon>Embryophyta</taxon>
        <taxon>Tracheophyta</taxon>
        <taxon>Spermatophyta</taxon>
        <taxon>Magnoliopsida</taxon>
        <taxon>eudicotyledons</taxon>
        <taxon>Gunneridae</taxon>
        <taxon>Pentapetalae</taxon>
        <taxon>rosids</taxon>
        <taxon>malvids</taxon>
        <taxon>Brassicales</taxon>
        <taxon>Brassicaceae</taxon>
        <taxon>Cardamineae</taxon>
        <taxon>Cardamine</taxon>
    </lineage>
</organism>
<name>A0ABD1AA72_CARAN</name>
<gene>
    <name evidence="1" type="ORF">V5N11_007213</name>
</gene>
<comment type="caution">
    <text evidence="1">The sequence shown here is derived from an EMBL/GenBank/DDBJ whole genome shotgun (WGS) entry which is preliminary data.</text>
</comment>
<dbReference type="Proteomes" id="UP001558713">
    <property type="component" value="Unassembled WGS sequence"/>
</dbReference>
<evidence type="ECO:0000313" key="2">
    <source>
        <dbReference type="Proteomes" id="UP001558713"/>
    </source>
</evidence>
<evidence type="ECO:0000313" key="1">
    <source>
        <dbReference type="EMBL" id="KAL1200004.1"/>
    </source>
</evidence>
<dbReference type="PANTHER" id="PTHR33116">
    <property type="entry name" value="REVERSE TRANSCRIPTASE ZINC-BINDING DOMAIN-CONTAINING PROTEIN-RELATED-RELATED"/>
    <property type="match status" value="1"/>
</dbReference>
<sequence>MGITQERGAGKYLGLPECFSGSKSKLLAVITDNLKARLSGWYAKTLFLGGKEILLKSVAMALPVYTMLCFKLTKFQCEKLTSAMSSFWWNTFEDKKKIHWVAWNKMCKSKDEGGLGFRDIGNFNQALLVKQAWRLLHVPNTLIARVYKARYFYKKDFMEAATGGRPSYAWRSILHGRELLAQGLMRVIGNGEQTHVWTDKWIMDGTPRRPYNKQTSMDLNLKVNPLITAAGTWNVVLLR</sequence>
<protein>
    <submittedName>
        <fullName evidence="1">Mitochondrial protein</fullName>
    </submittedName>
</protein>
<dbReference type="AlphaFoldDB" id="A0ABD1AA72"/>
<reference evidence="1 2" key="1">
    <citation type="submission" date="2024-04" db="EMBL/GenBank/DDBJ databases">
        <title>Genome assembly C_amara_ONT_v2.</title>
        <authorList>
            <person name="Yant L."/>
            <person name="Moore C."/>
            <person name="Slenker M."/>
        </authorList>
    </citation>
    <scope>NUCLEOTIDE SEQUENCE [LARGE SCALE GENOMIC DNA]</scope>
    <source>
        <tissue evidence="1">Leaf</tissue>
    </source>
</reference>
<accession>A0ABD1AA72</accession>
<dbReference type="EMBL" id="JBANAX010000634">
    <property type="protein sequence ID" value="KAL1200004.1"/>
    <property type="molecule type" value="Genomic_DNA"/>
</dbReference>